<name>A0A1B0A3P5_GLOPL</name>
<dbReference type="PANTHER" id="PTHR20992:SF9">
    <property type="entry name" value="AT15442P-RELATED"/>
    <property type="match status" value="1"/>
</dbReference>
<feature type="transmembrane region" description="Helical" evidence="1">
    <location>
        <begin position="6"/>
        <end position="24"/>
    </location>
</feature>
<accession>A0A1B0A3P5</accession>
<reference evidence="3" key="1">
    <citation type="submission" date="2014-03" db="EMBL/GenBank/DDBJ databases">
        <authorList>
            <person name="Aksoy S."/>
            <person name="Warren W."/>
            <person name="Wilson R.K."/>
        </authorList>
    </citation>
    <scope>NUCLEOTIDE SEQUENCE [LARGE SCALE GENOMIC DNA]</scope>
    <source>
        <strain evidence="3">IAEA</strain>
    </source>
</reference>
<dbReference type="EnsemblMetazoa" id="GPAI033512-RA">
    <property type="protein sequence ID" value="GPAI033512-PA"/>
    <property type="gene ID" value="GPAI033512"/>
</dbReference>
<keyword evidence="3" id="KW-1185">Reference proteome</keyword>
<dbReference type="STRING" id="7398.A0A1B0A3P5"/>
<dbReference type="Proteomes" id="UP000092445">
    <property type="component" value="Unassembled WGS sequence"/>
</dbReference>
<sequence>MLISPLMGPIIAAIFGTVIKGSSLGKLGLKNELLGIFTAIFVGFVFGMIVCAVDEYAIIPTMPNSADDQ</sequence>
<reference evidence="2" key="2">
    <citation type="submission" date="2020-05" db="UniProtKB">
        <authorList>
            <consortium name="EnsemblMetazoa"/>
        </authorList>
    </citation>
    <scope>IDENTIFICATION</scope>
    <source>
        <strain evidence="2">IAEA</strain>
    </source>
</reference>
<dbReference type="VEuPathDB" id="VectorBase:GPAI033512"/>
<organism evidence="2 3">
    <name type="scientific">Glossina pallidipes</name>
    <name type="common">Tsetse fly</name>
    <dbReference type="NCBI Taxonomy" id="7398"/>
    <lineage>
        <taxon>Eukaryota</taxon>
        <taxon>Metazoa</taxon>
        <taxon>Ecdysozoa</taxon>
        <taxon>Arthropoda</taxon>
        <taxon>Hexapoda</taxon>
        <taxon>Insecta</taxon>
        <taxon>Pterygota</taxon>
        <taxon>Neoptera</taxon>
        <taxon>Endopterygota</taxon>
        <taxon>Diptera</taxon>
        <taxon>Brachycera</taxon>
        <taxon>Muscomorpha</taxon>
        <taxon>Hippoboscoidea</taxon>
        <taxon>Glossinidae</taxon>
        <taxon>Glossina</taxon>
    </lineage>
</organism>
<evidence type="ECO:0000313" key="3">
    <source>
        <dbReference type="Proteomes" id="UP000092445"/>
    </source>
</evidence>
<proteinExistence type="predicted"/>
<dbReference type="InterPro" id="IPR005240">
    <property type="entry name" value="DUF389"/>
</dbReference>
<protein>
    <submittedName>
        <fullName evidence="2">Uncharacterized protein</fullName>
    </submittedName>
</protein>
<dbReference type="AlphaFoldDB" id="A0A1B0A3P5"/>
<feature type="transmembrane region" description="Helical" evidence="1">
    <location>
        <begin position="36"/>
        <end position="59"/>
    </location>
</feature>
<keyword evidence="1" id="KW-0812">Transmembrane</keyword>
<evidence type="ECO:0000256" key="1">
    <source>
        <dbReference type="SAM" id="Phobius"/>
    </source>
</evidence>
<keyword evidence="1" id="KW-1133">Transmembrane helix</keyword>
<dbReference type="Pfam" id="PF04087">
    <property type="entry name" value="DUF389"/>
    <property type="match status" value="1"/>
</dbReference>
<dbReference type="PANTHER" id="PTHR20992">
    <property type="entry name" value="AT15442P-RELATED"/>
    <property type="match status" value="1"/>
</dbReference>
<keyword evidence="1" id="KW-0472">Membrane</keyword>
<evidence type="ECO:0000313" key="2">
    <source>
        <dbReference type="EnsemblMetazoa" id="GPAI033512-PA"/>
    </source>
</evidence>